<evidence type="ECO:0000313" key="2">
    <source>
        <dbReference type="EMBL" id="MDE5416365.1"/>
    </source>
</evidence>
<feature type="transmembrane region" description="Helical" evidence="1">
    <location>
        <begin position="144"/>
        <end position="162"/>
    </location>
</feature>
<evidence type="ECO:0000256" key="1">
    <source>
        <dbReference type="SAM" id="Phobius"/>
    </source>
</evidence>
<feature type="transmembrane region" description="Helical" evidence="1">
    <location>
        <begin position="119"/>
        <end position="138"/>
    </location>
</feature>
<organism evidence="2 3">
    <name type="scientific">Alkalihalobacterium chitinilyticum</name>
    <dbReference type="NCBI Taxonomy" id="2980103"/>
    <lineage>
        <taxon>Bacteria</taxon>
        <taxon>Bacillati</taxon>
        <taxon>Bacillota</taxon>
        <taxon>Bacilli</taxon>
        <taxon>Bacillales</taxon>
        <taxon>Bacillaceae</taxon>
        <taxon>Alkalihalobacterium</taxon>
    </lineage>
</organism>
<keyword evidence="3" id="KW-1185">Reference proteome</keyword>
<sequence>MKLIPIYTEIIKDRQNHTIFIDEKTRYTYKAFHKEPSQSFYWIGFFSLLFFMRGIQQLNLTFSNYITFGLIIAVIVLGSISGKYYYKKFTYEEVREIYLTESMIEDYVEKGKKVFKLEMWIAAICLIGFLFSIILFFFTSSLVVLIFSFFALVFFNIFVYRLPKERIKLYKNP</sequence>
<evidence type="ECO:0008006" key="4">
    <source>
        <dbReference type="Google" id="ProtNLM"/>
    </source>
</evidence>
<feature type="transmembrane region" description="Helical" evidence="1">
    <location>
        <begin position="39"/>
        <end position="56"/>
    </location>
</feature>
<dbReference type="EMBL" id="JAOTPO010000046">
    <property type="protein sequence ID" value="MDE5416365.1"/>
    <property type="molecule type" value="Genomic_DNA"/>
</dbReference>
<comment type="caution">
    <text evidence="2">The sequence shown here is derived from an EMBL/GenBank/DDBJ whole genome shotgun (WGS) entry which is preliminary data.</text>
</comment>
<keyword evidence="1" id="KW-1133">Transmembrane helix</keyword>
<dbReference type="Proteomes" id="UP001148125">
    <property type="component" value="Unassembled WGS sequence"/>
</dbReference>
<keyword evidence="1" id="KW-0472">Membrane</keyword>
<keyword evidence="1" id="KW-0812">Transmembrane</keyword>
<evidence type="ECO:0000313" key="3">
    <source>
        <dbReference type="Proteomes" id="UP001148125"/>
    </source>
</evidence>
<dbReference type="InterPro" id="IPR036259">
    <property type="entry name" value="MFS_trans_sf"/>
</dbReference>
<gene>
    <name evidence="2" type="ORF">N7Z68_24270</name>
</gene>
<dbReference type="RefSeq" id="WP_275120954.1">
    <property type="nucleotide sequence ID" value="NZ_JAOTPO010000046.1"/>
</dbReference>
<feature type="transmembrane region" description="Helical" evidence="1">
    <location>
        <begin position="62"/>
        <end position="86"/>
    </location>
</feature>
<dbReference type="SUPFAM" id="SSF103473">
    <property type="entry name" value="MFS general substrate transporter"/>
    <property type="match status" value="1"/>
</dbReference>
<proteinExistence type="predicted"/>
<name>A0ABT5VLQ3_9BACI</name>
<accession>A0ABT5VLQ3</accession>
<protein>
    <recommendedName>
        <fullName evidence="4">DUF3278 domain-containing protein</fullName>
    </recommendedName>
</protein>
<reference evidence="2" key="1">
    <citation type="submission" date="2024-05" db="EMBL/GenBank/DDBJ databases">
        <title>Alkalihalobacillus sp. strain MEB203 novel alkaliphilic bacterium from Lonar Lake, India.</title>
        <authorList>
            <person name="Joshi A."/>
            <person name="Thite S."/>
            <person name="Mengade P."/>
        </authorList>
    </citation>
    <scope>NUCLEOTIDE SEQUENCE</scope>
    <source>
        <strain evidence="2">MEB 203</strain>
    </source>
</reference>